<dbReference type="EMBL" id="AEEI01000035">
    <property type="protein sequence ID" value="EFM01988.1"/>
    <property type="molecule type" value="Genomic_DNA"/>
</dbReference>
<dbReference type="BioCyc" id="PMAR862515-HMP:GMOO-1100-MONOMER"/>
<dbReference type="RefSeq" id="WP_006949047.1">
    <property type="nucleotide sequence ID" value="NZ_BAJI01000043.1"/>
</dbReference>
<gene>
    <name evidence="1" type="ORF">HMPREF0658_1083</name>
</gene>
<keyword evidence="2" id="KW-1185">Reference proteome</keyword>
<sequence length="282" mass="31381">MILIADSGSTKTDWCLCHADGSVTCVVTQGINPFHQDETRISAILAEELIPQLRHTDVRQVFFYGSGCRDEQCTRMHDLLYRAFPHAAEIVVDSDLMGAARALCGHKAGMACILGTGANSCLYDGDAITQNTPPMGYILGDEGSGAVLGKLLVSAIVKGHLSETVKADFYVSTGLTPADIVRKVYREPMPNRFLASLSPFVHRHLADRDIRKLVAENFRSFFRLNLEHYRRKDLCVHAVGSIAYYYREVLEAVALEEGYRMGKIEKSPMERLVAFHREAGER</sequence>
<dbReference type="HOGENOM" id="CLU_084727_0_0_10"/>
<dbReference type="STRING" id="862515.HMPREF0658_1083"/>
<organism evidence="1 2">
    <name type="scientific">Hoylesella marshii DSM 16973 = JCM 13450</name>
    <dbReference type="NCBI Taxonomy" id="862515"/>
    <lineage>
        <taxon>Bacteria</taxon>
        <taxon>Pseudomonadati</taxon>
        <taxon>Bacteroidota</taxon>
        <taxon>Bacteroidia</taxon>
        <taxon>Bacteroidales</taxon>
        <taxon>Prevotellaceae</taxon>
        <taxon>Hoylesella</taxon>
    </lineage>
</organism>
<evidence type="ECO:0000313" key="1">
    <source>
        <dbReference type="EMBL" id="EFM01988.1"/>
    </source>
</evidence>
<dbReference type="PANTHER" id="PTHR43190:SF3">
    <property type="entry name" value="N-ACETYL-D-GLUCOSAMINE KINASE"/>
    <property type="match status" value="1"/>
</dbReference>
<dbReference type="CDD" id="cd24079">
    <property type="entry name" value="ASKHA_NBD_PG1100-like"/>
    <property type="match status" value="1"/>
</dbReference>
<evidence type="ECO:0000313" key="2">
    <source>
        <dbReference type="Proteomes" id="UP000004394"/>
    </source>
</evidence>
<dbReference type="SUPFAM" id="SSF53067">
    <property type="entry name" value="Actin-like ATPase domain"/>
    <property type="match status" value="2"/>
</dbReference>
<dbReference type="Proteomes" id="UP000004394">
    <property type="component" value="Unassembled WGS sequence"/>
</dbReference>
<protein>
    <recommendedName>
        <fullName evidence="3">BadF/BadG/BcrA/BcrD ATPase family protein</fullName>
    </recommendedName>
</protein>
<name>E0NSD2_9BACT</name>
<evidence type="ECO:0008006" key="3">
    <source>
        <dbReference type="Google" id="ProtNLM"/>
    </source>
</evidence>
<dbReference type="AlphaFoldDB" id="E0NSD2"/>
<comment type="caution">
    <text evidence="1">The sequence shown here is derived from an EMBL/GenBank/DDBJ whole genome shotgun (WGS) entry which is preliminary data.</text>
</comment>
<reference evidence="1" key="1">
    <citation type="submission" date="2010-07" db="EMBL/GenBank/DDBJ databases">
        <authorList>
            <person name="Muzny D."/>
            <person name="Qin X."/>
            <person name="Deng J."/>
            <person name="Jiang H."/>
            <person name="Liu Y."/>
            <person name="Qu J."/>
            <person name="Song X.-Z."/>
            <person name="Zhang L."/>
            <person name="Thornton R."/>
            <person name="Coyle M."/>
            <person name="Francisco L."/>
            <person name="Jackson L."/>
            <person name="Javaid M."/>
            <person name="Korchina V."/>
            <person name="Kovar C."/>
            <person name="Mata R."/>
            <person name="Mathew T."/>
            <person name="Ngo R."/>
            <person name="Nguyen L."/>
            <person name="Nguyen N."/>
            <person name="Okwuonu G."/>
            <person name="Ongeri F."/>
            <person name="Pham C."/>
            <person name="Simmons D."/>
            <person name="Wilczek-Boney K."/>
            <person name="Hale W."/>
            <person name="Jakkamsetti A."/>
            <person name="Pham P."/>
            <person name="Ruth R."/>
            <person name="San Lucas F."/>
            <person name="Warren J."/>
            <person name="Zhang J."/>
            <person name="Zhao Z."/>
            <person name="Zhou C."/>
            <person name="Zhu D."/>
            <person name="Lee S."/>
            <person name="Bess C."/>
            <person name="Blankenburg K."/>
            <person name="Forbes L."/>
            <person name="Fu Q."/>
            <person name="Gubbala S."/>
            <person name="Hirani K."/>
            <person name="Jayaseelan J.C."/>
            <person name="Lara F."/>
            <person name="Munidasa M."/>
            <person name="Palculict T."/>
            <person name="Patil S."/>
            <person name="Pu L.-L."/>
            <person name="Saada N."/>
            <person name="Tang L."/>
            <person name="Weissenberger G."/>
            <person name="Zhu Y."/>
            <person name="Hemphill L."/>
            <person name="Shang Y."/>
            <person name="Youmans B."/>
            <person name="Ayvaz T."/>
            <person name="Ross M."/>
            <person name="Santibanez J."/>
            <person name="Aqrawi P."/>
            <person name="Gross S."/>
            <person name="Joshi V."/>
            <person name="Fowler G."/>
            <person name="Nazareth L."/>
            <person name="Reid J."/>
            <person name="Worley K."/>
            <person name="Petrosino J."/>
            <person name="Highlander S."/>
            <person name="Gibbs R."/>
        </authorList>
    </citation>
    <scope>NUCLEOTIDE SEQUENCE [LARGE SCALE GENOMIC DNA]</scope>
    <source>
        <strain evidence="1">DSM 16973</strain>
    </source>
</reference>
<dbReference type="InterPro" id="IPR043129">
    <property type="entry name" value="ATPase_NBD"/>
</dbReference>
<dbReference type="InterPro" id="IPR052519">
    <property type="entry name" value="Euk-type_GlcNAc_Kinase"/>
</dbReference>
<proteinExistence type="predicted"/>
<dbReference type="eggNOG" id="COG2971">
    <property type="taxonomic scope" value="Bacteria"/>
</dbReference>
<dbReference type="PANTHER" id="PTHR43190">
    <property type="entry name" value="N-ACETYL-D-GLUCOSAMINE KINASE"/>
    <property type="match status" value="1"/>
</dbReference>
<accession>E0NSD2</accession>
<dbReference type="Gene3D" id="3.30.420.40">
    <property type="match status" value="2"/>
</dbReference>
<dbReference type="Gene3D" id="1.10.720.160">
    <property type="match status" value="1"/>
</dbReference>
<dbReference type="OrthoDB" id="871343at2"/>